<evidence type="ECO:0000256" key="1">
    <source>
        <dbReference type="ARBA" id="ARBA00006484"/>
    </source>
</evidence>
<name>A0ABV2WIL5_9NOCA</name>
<accession>A0ABV2WIL5</accession>
<dbReference type="PANTHER" id="PTHR43669:SF12">
    <property type="entry name" value="BLR5618 PROTEIN"/>
    <property type="match status" value="1"/>
</dbReference>
<reference evidence="5 6" key="1">
    <citation type="submission" date="2024-06" db="EMBL/GenBank/DDBJ databases">
        <title>The Natural Products Discovery Center: Release of the First 8490 Sequenced Strains for Exploring Actinobacteria Biosynthetic Diversity.</title>
        <authorList>
            <person name="Kalkreuter E."/>
            <person name="Kautsar S.A."/>
            <person name="Yang D."/>
            <person name="Bader C.D."/>
            <person name="Teijaro C.N."/>
            <person name="Fluegel L."/>
            <person name="Davis C.M."/>
            <person name="Simpson J.R."/>
            <person name="Lauterbach L."/>
            <person name="Steele A.D."/>
            <person name="Gui C."/>
            <person name="Meng S."/>
            <person name="Li G."/>
            <person name="Viehrig K."/>
            <person name="Ye F."/>
            <person name="Su P."/>
            <person name="Kiefer A.F."/>
            <person name="Nichols A."/>
            <person name="Cepeda A.J."/>
            <person name="Yan W."/>
            <person name="Fan B."/>
            <person name="Jiang Y."/>
            <person name="Adhikari A."/>
            <person name="Zheng C.-J."/>
            <person name="Schuster L."/>
            <person name="Cowan T.M."/>
            <person name="Smanski M.J."/>
            <person name="Chevrette M.G."/>
            <person name="De Carvalho L.P.S."/>
            <person name="Shen B."/>
        </authorList>
    </citation>
    <scope>NUCLEOTIDE SEQUENCE [LARGE SCALE GENOMIC DNA]</scope>
    <source>
        <strain evidence="5 6">NPDC019708</strain>
    </source>
</reference>
<dbReference type="PANTHER" id="PTHR43669">
    <property type="entry name" value="5-KETO-D-GLUCONATE 5-REDUCTASE"/>
    <property type="match status" value="1"/>
</dbReference>
<dbReference type="RefSeq" id="WP_356954284.1">
    <property type="nucleotide sequence ID" value="NZ_JBEYBD010000002.1"/>
</dbReference>
<protein>
    <submittedName>
        <fullName evidence="5">SDR family oxidoreductase</fullName>
        <ecNumber evidence="5">1.-.-.-</ecNumber>
    </submittedName>
</protein>
<dbReference type="Proteomes" id="UP001550628">
    <property type="component" value="Unassembled WGS sequence"/>
</dbReference>
<comment type="caution">
    <text evidence="5">The sequence shown here is derived from an EMBL/GenBank/DDBJ whole genome shotgun (WGS) entry which is preliminary data.</text>
</comment>
<dbReference type="Pfam" id="PF00106">
    <property type="entry name" value="adh_short"/>
    <property type="match status" value="1"/>
</dbReference>
<dbReference type="PRINTS" id="PR00080">
    <property type="entry name" value="SDRFAMILY"/>
</dbReference>
<dbReference type="Gene3D" id="3.40.50.720">
    <property type="entry name" value="NAD(P)-binding Rossmann-like Domain"/>
    <property type="match status" value="1"/>
</dbReference>
<comment type="similarity">
    <text evidence="1 3">Belongs to the short-chain dehydrogenases/reductases (SDR) family.</text>
</comment>
<keyword evidence="2 5" id="KW-0560">Oxidoreductase</keyword>
<dbReference type="GO" id="GO:0016491">
    <property type="term" value="F:oxidoreductase activity"/>
    <property type="evidence" value="ECO:0007669"/>
    <property type="project" value="UniProtKB-KW"/>
</dbReference>
<gene>
    <name evidence="5" type="ORF">ABZ510_02595</name>
</gene>
<organism evidence="5 6">
    <name type="scientific">Nocardia rhamnosiphila</name>
    <dbReference type="NCBI Taxonomy" id="426716"/>
    <lineage>
        <taxon>Bacteria</taxon>
        <taxon>Bacillati</taxon>
        <taxon>Actinomycetota</taxon>
        <taxon>Actinomycetes</taxon>
        <taxon>Mycobacteriales</taxon>
        <taxon>Nocardiaceae</taxon>
        <taxon>Nocardia</taxon>
    </lineage>
</organism>
<dbReference type="InterPro" id="IPR020904">
    <property type="entry name" value="Sc_DH/Rdtase_CS"/>
</dbReference>
<dbReference type="EMBL" id="JBEYBF010000001">
    <property type="protein sequence ID" value="MEU1950724.1"/>
    <property type="molecule type" value="Genomic_DNA"/>
</dbReference>
<dbReference type="SMART" id="SM00822">
    <property type="entry name" value="PKS_KR"/>
    <property type="match status" value="1"/>
</dbReference>
<keyword evidence="6" id="KW-1185">Reference proteome</keyword>
<dbReference type="InterPro" id="IPR002347">
    <property type="entry name" value="SDR_fam"/>
</dbReference>
<proteinExistence type="inferred from homology"/>
<dbReference type="CDD" id="cd05233">
    <property type="entry name" value="SDR_c"/>
    <property type="match status" value="1"/>
</dbReference>
<evidence type="ECO:0000313" key="5">
    <source>
        <dbReference type="EMBL" id="MEU1950724.1"/>
    </source>
</evidence>
<evidence type="ECO:0000259" key="4">
    <source>
        <dbReference type="SMART" id="SM00822"/>
    </source>
</evidence>
<dbReference type="PRINTS" id="PR00081">
    <property type="entry name" value="GDHRDH"/>
</dbReference>
<evidence type="ECO:0000313" key="6">
    <source>
        <dbReference type="Proteomes" id="UP001550628"/>
    </source>
</evidence>
<dbReference type="SUPFAM" id="SSF51735">
    <property type="entry name" value="NAD(P)-binding Rossmann-fold domains"/>
    <property type="match status" value="1"/>
</dbReference>
<evidence type="ECO:0000256" key="3">
    <source>
        <dbReference type="RuleBase" id="RU000363"/>
    </source>
</evidence>
<dbReference type="InterPro" id="IPR057326">
    <property type="entry name" value="KR_dom"/>
</dbReference>
<dbReference type="EC" id="1.-.-.-" evidence="5"/>
<sequence length="246" mass="25927">MNERVIVVTGAGSGLGRAMAHALLEAGHHVVLTGRSRAPLEETASEHERSTVIPADVSSVESVRDLFARVGGDYGRVDVLINNAGTFGPAGSADEIDPADWERTVAANLTGTFLCAREAMRMMKAQTPRGGRIVNNGSLSAHTPRPASAAYTATKHGVTGLTKSIALDGRDYDICCTQIDIGNAATAMTEGVGLSARQPDGSHRAEPTFDPRYVADAVVRLAELPLDVTVPFMTIMANRMPFAGRG</sequence>
<dbReference type="InterPro" id="IPR036291">
    <property type="entry name" value="NAD(P)-bd_dom_sf"/>
</dbReference>
<evidence type="ECO:0000256" key="2">
    <source>
        <dbReference type="ARBA" id="ARBA00023002"/>
    </source>
</evidence>
<dbReference type="PROSITE" id="PS00061">
    <property type="entry name" value="ADH_SHORT"/>
    <property type="match status" value="1"/>
</dbReference>
<feature type="domain" description="Ketoreductase" evidence="4">
    <location>
        <begin position="4"/>
        <end position="171"/>
    </location>
</feature>